<reference evidence="3 4" key="1">
    <citation type="submission" date="2024-09" db="EMBL/GenBank/DDBJ databases">
        <title>Chromosome-scale assembly of Riccia sorocarpa.</title>
        <authorList>
            <person name="Paukszto L."/>
        </authorList>
    </citation>
    <scope>NUCLEOTIDE SEQUENCE [LARGE SCALE GENOMIC DNA]</scope>
    <source>
        <strain evidence="3">LP-2024</strain>
        <tissue evidence="3">Aerial parts of the thallus</tissue>
    </source>
</reference>
<accession>A0ABD3G984</accession>
<evidence type="ECO:0000313" key="3">
    <source>
        <dbReference type="EMBL" id="KAL3675708.1"/>
    </source>
</evidence>
<keyword evidence="2" id="KW-0812">Transmembrane</keyword>
<evidence type="ECO:0000313" key="4">
    <source>
        <dbReference type="Proteomes" id="UP001633002"/>
    </source>
</evidence>
<organism evidence="3 4">
    <name type="scientific">Riccia sorocarpa</name>
    <dbReference type="NCBI Taxonomy" id="122646"/>
    <lineage>
        <taxon>Eukaryota</taxon>
        <taxon>Viridiplantae</taxon>
        <taxon>Streptophyta</taxon>
        <taxon>Embryophyta</taxon>
        <taxon>Marchantiophyta</taxon>
        <taxon>Marchantiopsida</taxon>
        <taxon>Marchantiidae</taxon>
        <taxon>Marchantiales</taxon>
        <taxon>Ricciaceae</taxon>
        <taxon>Riccia</taxon>
    </lineage>
</organism>
<protein>
    <submittedName>
        <fullName evidence="3">Uncharacterized protein</fullName>
    </submittedName>
</protein>
<dbReference type="Proteomes" id="UP001633002">
    <property type="component" value="Unassembled WGS sequence"/>
</dbReference>
<evidence type="ECO:0000256" key="2">
    <source>
        <dbReference type="SAM" id="Phobius"/>
    </source>
</evidence>
<comment type="caution">
    <text evidence="3">The sequence shown here is derived from an EMBL/GenBank/DDBJ whole genome shotgun (WGS) entry which is preliminary data.</text>
</comment>
<gene>
    <name evidence="3" type="ORF">R1sor_025656</name>
</gene>
<keyword evidence="4" id="KW-1185">Reference proteome</keyword>
<proteinExistence type="predicted"/>
<name>A0ABD3G984_9MARC</name>
<evidence type="ECO:0000256" key="1">
    <source>
        <dbReference type="SAM" id="MobiDB-lite"/>
    </source>
</evidence>
<feature type="region of interest" description="Disordered" evidence="1">
    <location>
        <begin position="298"/>
        <end position="326"/>
    </location>
</feature>
<keyword evidence="2" id="KW-1133">Transmembrane helix</keyword>
<dbReference type="AlphaFoldDB" id="A0ABD3G984"/>
<sequence>MELFFYFFKISLEVQVSGESSNGTEFSSLKASISGTRTTATAAKANLTAALEIILLDGGFENGTDLIQSLKVILVITAGHLEDGVNIDLPPSITQAASTIIGGTYDEIPISIFLGDPLSALGSFYSYVSALRFQLDKQRPLWVPSFEAFSTVGKIMVVAYPVFDGNFFAGVAAIELLRDAIEDTWPGAISNLRQPANSKHDQGSSVNCSLSLFQKLLACPDDTSQRGLCLGSSFQFVDDHLTYAERTCCDSQCFRDGHNGSNKIAIIGGVIGGTVAVFTAVLLFCYFHRKIRQQRHVQSQSTPSPIPLVTPPEHEVPSKGPFDIVL</sequence>
<feature type="transmembrane region" description="Helical" evidence="2">
    <location>
        <begin position="264"/>
        <end position="287"/>
    </location>
</feature>
<keyword evidence="2" id="KW-0472">Membrane</keyword>
<dbReference type="EMBL" id="JBJQOH010000008">
    <property type="protein sequence ID" value="KAL3675708.1"/>
    <property type="molecule type" value="Genomic_DNA"/>
</dbReference>